<dbReference type="GO" id="GO:0003723">
    <property type="term" value="F:RNA binding"/>
    <property type="evidence" value="ECO:0007669"/>
    <property type="project" value="InterPro"/>
</dbReference>
<dbReference type="InterPro" id="IPR014001">
    <property type="entry name" value="Helicase_ATP-bd"/>
</dbReference>
<dbReference type="Gene3D" id="3.40.50.300">
    <property type="entry name" value="P-loop containing nucleotide triphosphate hydrolases"/>
    <property type="match status" value="2"/>
</dbReference>
<dbReference type="Pfam" id="PF00270">
    <property type="entry name" value="DEAD"/>
    <property type="match status" value="1"/>
</dbReference>
<keyword evidence="2" id="KW-0378">Hydrolase</keyword>
<gene>
    <name evidence="9" type="ORF">O3M35_001769</name>
</gene>
<evidence type="ECO:0000256" key="1">
    <source>
        <dbReference type="ARBA" id="ARBA00022741"/>
    </source>
</evidence>
<evidence type="ECO:0000256" key="5">
    <source>
        <dbReference type="ARBA" id="ARBA00047984"/>
    </source>
</evidence>
<dbReference type="PROSITE" id="PS51194">
    <property type="entry name" value="HELICASE_CTER"/>
    <property type="match status" value="1"/>
</dbReference>
<evidence type="ECO:0000256" key="2">
    <source>
        <dbReference type="ARBA" id="ARBA00022801"/>
    </source>
</evidence>
<keyword evidence="3" id="KW-0347">Helicase</keyword>
<keyword evidence="1" id="KW-0547">Nucleotide-binding</keyword>
<dbReference type="GO" id="GO:0016787">
    <property type="term" value="F:hydrolase activity"/>
    <property type="evidence" value="ECO:0007669"/>
    <property type="project" value="UniProtKB-KW"/>
</dbReference>
<dbReference type="PIRSF" id="PIRSF005198">
    <property type="entry name" value="Antiviral_helicase_SKI2"/>
    <property type="match status" value="1"/>
</dbReference>
<dbReference type="Pfam" id="PF00271">
    <property type="entry name" value="Helicase_C"/>
    <property type="match status" value="1"/>
</dbReference>
<feature type="domain" description="Helicase C-terminal" evidence="8">
    <location>
        <begin position="400"/>
        <end position="572"/>
    </location>
</feature>
<dbReference type="InterPro" id="IPR011545">
    <property type="entry name" value="DEAD/DEAH_box_helicase_dom"/>
</dbReference>
<dbReference type="Pfam" id="PF08148">
    <property type="entry name" value="DSHCT"/>
    <property type="match status" value="1"/>
</dbReference>
<dbReference type="PANTHER" id="PTHR12131:SF1">
    <property type="entry name" value="ATP-DEPENDENT RNA HELICASE SUPV3L1, MITOCHONDRIAL-RELATED"/>
    <property type="match status" value="1"/>
</dbReference>
<dbReference type="Gene3D" id="1.10.3380.30">
    <property type="match status" value="1"/>
</dbReference>
<evidence type="ECO:0000259" key="8">
    <source>
        <dbReference type="PROSITE" id="PS51194"/>
    </source>
</evidence>
<evidence type="ECO:0000259" key="7">
    <source>
        <dbReference type="PROSITE" id="PS51192"/>
    </source>
</evidence>
<comment type="caution">
    <text evidence="9">The sequence shown here is derived from an EMBL/GenBank/DDBJ whole genome shotgun (WGS) entry which is preliminary data.</text>
</comment>
<organism evidence="9 10">
    <name type="scientific">Rhynocoris fuscipes</name>
    <dbReference type="NCBI Taxonomy" id="488301"/>
    <lineage>
        <taxon>Eukaryota</taxon>
        <taxon>Metazoa</taxon>
        <taxon>Ecdysozoa</taxon>
        <taxon>Arthropoda</taxon>
        <taxon>Hexapoda</taxon>
        <taxon>Insecta</taxon>
        <taxon>Pterygota</taxon>
        <taxon>Neoptera</taxon>
        <taxon>Paraneoptera</taxon>
        <taxon>Hemiptera</taxon>
        <taxon>Heteroptera</taxon>
        <taxon>Panheteroptera</taxon>
        <taxon>Cimicomorpha</taxon>
        <taxon>Reduviidae</taxon>
        <taxon>Harpactorinae</taxon>
        <taxon>Harpactorini</taxon>
        <taxon>Rhynocoris</taxon>
    </lineage>
</organism>
<dbReference type="InterPro" id="IPR027417">
    <property type="entry name" value="P-loop_NTPase"/>
</dbReference>
<sequence length="1129" mass="129550">MEYIYENYFQTAYLVECWDYADILLEEQDSWLKNTMSTPAVENQTGLKIITLGDPSKRVPLKLGERKRTLLKTEWAEELDMNAPCPDIEEPAMIFPFNLDNFQKQAIHSLENGYNVFVAAHTSAGKTVVAEYAIAMSKRNSTRAVYTSPVKALSNQKYNDFRQTFNDVGLITGDIQINDSAECLIMTTEILRSMLYNSSDKIRDLEFVIFDEVHYINDPERGHVWEEVLILLPANVKIVMLSATVPNVIEFANWVGRTQQRKVFVCTTQHRPVPLKHYLYLGGGGVKERLYLVKDGDGPFIRDKYFHLDELKKEQDLKHKKAKRQQLEKLAEMEKKKRVEMAKKRGDPIGLIKYPHFSELMPTYKANREKTFWRELVNYLEQKDWMPTVVFAFSRKICDMLADLMSSVDLTTKTDKMHISSFFKRQIDKLDEIDRNLPQIVKMEAHLKNGIGVHHSGILPILKEIVEVLFQQGKVKMLFATETFAMGVNMPARTVVFNNIKKFDGNQSRILLPSEYIQMAGRAGRRGKDSAGNVVIITPPDNMHKLEDLESMMLGSPCQLQSQFKLTYRMILNTLSSPGKISVQDIMARSYCENQSQLMHSQFKTDLSTIKQTQDNAKQAVKDKLNDEEAQLLTDYFDKAYAYCKIHKKMKELIFGHQRMHSLLTAGRLVRVSRGPQINRIGVVVSYSAAADVSQRIYKILIPKVGAQHLESFKPKLTSVKDEWLERWYRMLSWIPQFLNGTSTSLFEDEITMIIAKIHDFEEILKTTISYSESQIKNVLRDIERATMMNGRVKYCEDSFIIAGKLISACRKTQPVVDESGLRFNNMDDQLLMREYYNIKEEFDIARTCVASLDKKDLLEKFEAVFNWKQMLLQMEQLTFNLSEESMTLYPDYMNKLALLRRREFISESDKVCLKGSMAARVGKYELIVSELLMDNVLLELGPEEVAALLSVLVCQSKVGSNETAPASQSNETSNLLPPAPTVAEEKIVIRSDSEVRNKDEDMHDTLPTSLNNAIVKVKQILKDIHYLELEHNISDTDGSEGHKLSFELVPIMYSWAKQRPFKEVMELAHDYQEGLLVRYIQQLLEALKEVETAAKLMGDPSVPEKINQAGEKIKRGIVFAPSLYTTID</sequence>
<accession>A0AAW1CPS6</accession>
<evidence type="ECO:0000256" key="4">
    <source>
        <dbReference type="ARBA" id="ARBA00022840"/>
    </source>
</evidence>
<dbReference type="FunFam" id="3.40.50.300:FF:000354">
    <property type="entry name" value="ATP-dependent RNA helicase SKI2"/>
    <property type="match status" value="1"/>
</dbReference>
<keyword evidence="6" id="KW-0175">Coiled coil</keyword>
<evidence type="ECO:0000256" key="3">
    <source>
        <dbReference type="ARBA" id="ARBA00022806"/>
    </source>
</evidence>
<dbReference type="SMART" id="SM00490">
    <property type="entry name" value="HELICc"/>
    <property type="match status" value="1"/>
</dbReference>
<dbReference type="InterPro" id="IPR050699">
    <property type="entry name" value="RNA-DNA_Helicase"/>
</dbReference>
<dbReference type="PANTHER" id="PTHR12131">
    <property type="entry name" value="ATP-DEPENDENT RNA AND DNA HELICASE"/>
    <property type="match status" value="1"/>
</dbReference>
<dbReference type="Proteomes" id="UP001461498">
    <property type="component" value="Unassembled WGS sequence"/>
</dbReference>
<evidence type="ECO:0000256" key="6">
    <source>
        <dbReference type="SAM" id="Coils"/>
    </source>
</evidence>
<dbReference type="AlphaFoldDB" id="A0AAW1CPS6"/>
<dbReference type="InterPro" id="IPR012961">
    <property type="entry name" value="Ski2/MTR4_C"/>
</dbReference>
<evidence type="ECO:0008006" key="11">
    <source>
        <dbReference type="Google" id="ProtNLM"/>
    </source>
</evidence>
<dbReference type="GO" id="GO:0003724">
    <property type="term" value="F:RNA helicase activity"/>
    <property type="evidence" value="ECO:0007669"/>
    <property type="project" value="UniProtKB-EC"/>
</dbReference>
<dbReference type="SMART" id="SM00487">
    <property type="entry name" value="DEXDc"/>
    <property type="match status" value="1"/>
</dbReference>
<evidence type="ECO:0000313" key="10">
    <source>
        <dbReference type="Proteomes" id="UP001461498"/>
    </source>
</evidence>
<dbReference type="GO" id="GO:0070478">
    <property type="term" value="P:nuclear-transcribed mRNA catabolic process, 3'-5' exonucleolytic nonsense-mediated decay"/>
    <property type="evidence" value="ECO:0007669"/>
    <property type="project" value="TreeGrafter"/>
</dbReference>
<keyword evidence="10" id="KW-1185">Reference proteome</keyword>
<dbReference type="SUPFAM" id="SSF52540">
    <property type="entry name" value="P-loop containing nucleoside triphosphate hydrolases"/>
    <property type="match status" value="1"/>
</dbReference>
<protein>
    <recommendedName>
        <fullName evidence="11">Helicase SKI2W</fullName>
    </recommendedName>
</protein>
<dbReference type="GO" id="GO:0005524">
    <property type="term" value="F:ATP binding"/>
    <property type="evidence" value="ECO:0007669"/>
    <property type="project" value="UniProtKB-KW"/>
</dbReference>
<feature type="coiled-coil region" evidence="6">
    <location>
        <begin position="308"/>
        <end position="344"/>
    </location>
</feature>
<name>A0AAW1CPS6_9HEMI</name>
<dbReference type="PROSITE" id="PS51192">
    <property type="entry name" value="HELICASE_ATP_BIND_1"/>
    <property type="match status" value="1"/>
</dbReference>
<dbReference type="GO" id="GO:0055087">
    <property type="term" value="C:Ski complex"/>
    <property type="evidence" value="ECO:0007669"/>
    <property type="project" value="TreeGrafter"/>
</dbReference>
<feature type="domain" description="Helicase ATP-binding" evidence="7">
    <location>
        <begin position="107"/>
        <end position="263"/>
    </location>
</feature>
<dbReference type="SMART" id="SM01142">
    <property type="entry name" value="DSHCT"/>
    <property type="match status" value="1"/>
</dbReference>
<dbReference type="InterPro" id="IPR001650">
    <property type="entry name" value="Helicase_C-like"/>
</dbReference>
<keyword evidence="4" id="KW-0067">ATP-binding</keyword>
<proteinExistence type="predicted"/>
<evidence type="ECO:0000313" key="9">
    <source>
        <dbReference type="EMBL" id="KAK9500521.1"/>
    </source>
</evidence>
<reference evidence="9 10" key="1">
    <citation type="submission" date="2022-12" db="EMBL/GenBank/DDBJ databases">
        <title>Chromosome-level genome assembly of true bugs.</title>
        <authorList>
            <person name="Ma L."/>
            <person name="Li H."/>
        </authorList>
    </citation>
    <scope>NUCLEOTIDE SEQUENCE [LARGE SCALE GENOMIC DNA]</scope>
    <source>
        <strain evidence="9">Lab_2022b</strain>
    </source>
</reference>
<dbReference type="CDD" id="cd18795">
    <property type="entry name" value="SF2_C_Ski2"/>
    <property type="match status" value="1"/>
</dbReference>
<dbReference type="InterPro" id="IPR016438">
    <property type="entry name" value="SKI2-like"/>
</dbReference>
<comment type="catalytic activity">
    <reaction evidence="5">
        <text>ATP + H2O = ADP + phosphate + H(+)</text>
        <dbReference type="Rhea" id="RHEA:13065"/>
        <dbReference type="ChEBI" id="CHEBI:15377"/>
        <dbReference type="ChEBI" id="CHEBI:15378"/>
        <dbReference type="ChEBI" id="CHEBI:30616"/>
        <dbReference type="ChEBI" id="CHEBI:43474"/>
        <dbReference type="ChEBI" id="CHEBI:456216"/>
        <dbReference type="EC" id="3.6.4.13"/>
    </reaction>
</comment>
<dbReference type="EMBL" id="JAPXFL010000010">
    <property type="protein sequence ID" value="KAK9500521.1"/>
    <property type="molecule type" value="Genomic_DNA"/>
</dbReference>